<dbReference type="EMBL" id="JBAMMX010000014">
    <property type="protein sequence ID" value="KAK6927898.1"/>
    <property type="molecule type" value="Genomic_DNA"/>
</dbReference>
<organism evidence="2 3">
    <name type="scientific">Dillenia turbinata</name>
    <dbReference type="NCBI Taxonomy" id="194707"/>
    <lineage>
        <taxon>Eukaryota</taxon>
        <taxon>Viridiplantae</taxon>
        <taxon>Streptophyta</taxon>
        <taxon>Embryophyta</taxon>
        <taxon>Tracheophyta</taxon>
        <taxon>Spermatophyta</taxon>
        <taxon>Magnoliopsida</taxon>
        <taxon>eudicotyledons</taxon>
        <taxon>Gunneridae</taxon>
        <taxon>Pentapetalae</taxon>
        <taxon>Dilleniales</taxon>
        <taxon>Dilleniaceae</taxon>
        <taxon>Dillenia</taxon>
    </lineage>
</organism>
<name>A0AAN8VHT5_9MAGN</name>
<keyword evidence="3" id="KW-1185">Reference proteome</keyword>
<keyword evidence="1" id="KW-0812">Transmembrane</keyword>
<evidence type="ECO:0000313" key="3">
    <source>
        <dbReference type="Proteomes" id="UP001370490"/>
    </source>
</evidence>
<gene>
    <name evidence="2" type="ORF">RJ641_006489</name>
</gene>
<dbReference type="Proteomes" id="UP001370490">
    <property type="component" value="Unassembled WGS sequence"/>
</dbReference>
<evidence type="ECO:0000313" key="2">
    <source>
        <dbReference type="EMBL" id="KAK6927898.1"/>
    </source>
</evidence>
<dbReference type="PANTHER" id="PTHR38225:SF4">
    <property type="entry name" value="PROTEIN, PUTATIVE-RELATED"/>
    <property type="match status" value="1"/>
</dbReference>
<evidence type="ECO:0000256" key="1">
    <source>
        <dbReference type="SAM" id="Phobius"/>
    </source>
</evidence>
<keyword evidence="1" id="KW-1133">Transmembrane helix</keyword>
<dbReference type="PANTHER" id="PTHR38225">
    <property type="entry name" value="PROTEIN, PUTATIVE-RELATED"/>
    <property type="match status" value="1"/>
</dbReference>
<sequence>MASCISACSCLTALSIRQKTHRSLQVKAQSFKDETRSSPLIDENLSMSRGRIEGGVWNADMGGIMHLCMITRTRERENCQELFERLCLACGTIGFTFFGGTVFLCLLSLLYHLKFVSF</sequence>
<keyword evidence="1" id="KW-0472">Membrane</keyword>
<comment type="caution">
    <text evidence="2">The sequence shown here is derived from an EMBL/GenBank/DDBJ whole genome shotgun (WGS) entry which is preliminary data.</text>
</comment>
<dbReference type="AlphaFoldDB" id="A0AAN8VHT5"/>
<proteinExistence type="predicted"/>
<protein>
    <submittedName>
        <fullName evidence="2">Uncharacterized protein</fullName>
    </submittedName>
</protein>
<feature type="transmembrane region" description="Helical" evidence="1">
    <location>
        <begin position="86"/>
        <end position="111"/>
    </location>
</feature>
<accession>A0AAN8VHT5</accession>
<reference evidence="2 3" key="1">
    <citation type="submission" date="2023-12" db="EMBL/GenBank/DDBJ databases">
        <title>A high-quality genome assembly for Dillenia turbinata (Dilleniales).</title>
        <authorList>
            <person name="Chanderbali A."/>
        </authorList>
    </citation>
    <scope>NUCLEOTIDE SEQUENCE [LARGE SCALE GENOMIC DNA]</scope>
    <source>
        <strain evidence="2">LSX21</strain>
        <tissue evidence="2">Leaf</tissue>
    </source>
</reference>